<keyword evidence="2" id="KW-1185">Reference proteome</keyword>
<dbReference type="RefSeq" id="YP_007236697.1">
    <property type="nucleotide sequence ID" value="NC_019916.1"/>
</dbReference>
<proteinExistence type="predicted"/>
<dbReference type="EMBL" id="JX486087">
    <property type="protein sequence ID" value="AFU63018.1"/>
    <property type="molecule type" value="Genomic_DNA"/>
</dbReference>
<gene>
    <name evidence="1" type="ORF">8014-B1_0011</name>
</gene>
<dbReference type="GeneID" id="14296376"/>
<name>K4I072_9CAUD</name>
<dbReference type="Proteomes" id="UP000008671">
    <property type="component" value="Segment"/>
</dbReference>
<protein>
    <recommendedName>
        <fullName evidence="3">Phage protein</fullName>
    </recommendedName>
</protein>
<evidence type="ECO:0008006" key="3">
    <source>
        <dbReference type="Google" id="ProtNLM"/>
    </source>
</evidence>
<dbReference type="KEGG" id="vg:14296376"/>
<evidence type="ECO:0000313" key="2">
    <source>
        <dbReference type="Proteomes" id="UP000008671"/>
    </source>
</evidence>
<evidence type="ECO:0000313" key="1">
    <source>
        <dbReference type="EMBL" id="AFU63018.1"/>
    </source>
</evidence>
<sequence>MELSEFYKRLRAELQANGLKVLFRQPQPTDALPLVHINVHTDLDVSAKTGTLNQVMQQVDYYNEGSAAPVKVEADINKVRNAMAKVVRWDNLTTQTTSDLSSGRELKRAMFLLTITI</sequence>
<organism evidence="1 2">
    <name type="scientific">Lactobacillus phage ATCC8014</name>
    <dbReference type="NCBI Taxonomy" id="2892340"/>
    <lineage>
        <taxon>Viruses</taxon>
        <taxon>Duplodnaviria</taxon>
        <taxon>Heunggongvirae</taxon>
        <taxon>Uroviricota</taxon>
        <taxon>Caudoviricetes</taxon>
        <taxon>Coetzeevirus</taxon>
        <taxon>Coetzeevirus ATCC8014</taxon>
    </lineage>
</organism>
<reference evidence="1 2" key="1">
    <citation type="journal article" date="2012" name="Appl. Environ. Microbiol.">
        <title>Characterization of Two Virulent Phages of Lactobacillus plantarum.</title>
        <authorList>
            <person name="Briggiler Marco M."/>
            <person name="Garneau J.E."/>
            <person name="Tremblay D."/>
            <person name="Quiberoni A."/>
            <person name="Moineau S."/>
        </authorList>
    </citation>
    <scope>NUCLEOTIDE SEQUENCE [LARGE SCALE GENOMIC DNA]</scope>
</reference>
<accession>K4I072</accession>